<accession>A0A9D2G039</accession>
<dbReference type="EMBL" id="DXBE01000064">
    <property type="protein sequence ID" value="HIZ69977.1"/>
    <property type="molecule type" value="Genomic_DNA"/>
</dbReference>
<evidence type="ECO:0000256" key="2">
    <source>
        <dbReference type="SAM" id="Phobius"/>
    </source>
</evidence>
<gene>
    <name evidence="3" type="ORF">H9966_08910</name>
</gene>
<comment type="caution">
    <text evidence="3">The sequence shown here is derived from an EMBL/GenBank/DDBJ whole genome shotgun (WGS) entry which is preliminary data.</text>
</comment>
<evidence type="ECO:0000313" key="4">
    <source>
        <dbReference type="Proteomes" id="UP000824055"/>
    </source>
</evidence>
<feature type="region of interest" description="Disordered" evidence="1">
    <location>
        <begin position="57"/>
        <end position="78"/>
    </location>
</feature>
<name>A0A9D2G039_9BACT</name>
<protein>
    <submittedName>
        <fullName evidence="3">Uncharacterized protein</fullName>
    </submittedName>
</protein>
<organism evidence="3 4">
    <name type="scientific">Candidatus Prevotella avicola</name>
    <dbReference type="NCBI Taxonomy" id="2838738"/>
    <lineage>
        <taxon>Bacteria</taxon>
        <taxon>Pseudomonadati</taxon>
        <taxon>Bacteroidota</taxon>
        <taxon>Bacteroidia</taxon>
        <taxon>Bacteroidales</taxon>
        <taxon>Prevotellaceae</taxon>
        <taxon>Prevotella</taxon>
    </lineage>
</organism>
<proteinExistence type="predicted"/>
<keyword evidence="2" id="KW-0472">Membrane</keyword>
<feature type="transmembrane region" description="Helical" evidence="2">
    <location>
        <begin position="87"/>
        <end position="105"/>
    </location>
</feature>
<dbReference type="Proteomes" id="UP000824055">
    <property type="component" value="Unassembled WGS sequence"/>
</dbReference>
<evidence type="ECO:0000256" key="1">
    <source>
        <dbReference type="SAM" id="MobiDB-lite"/>
    </source>
</evidence>
<reference evidence="3" key="1">
    <citation type="journal article" date="2021" name="PeerJ">
        <title>Extensive microbial diversity within the chicken gut microbiome revealed by metagenomics and culture.</title>
        <authorList>
            <person name="Gilroy R."/>
            <person name="Ravi A."/>
            <person name="Getino M."/>
            <person name="Pursley I."/>
            <person name="Horton D.L."/>
            <person name="Alikhan N.F."/>
            <person name="Baker D."/>
            <person name="Gharbi K."/>
            <person name="Hall N."/>
            <person name="Watson M."/>
            <person name="Adriaenssens E.M."/>
            <person name="Foster-Nyarko E."/>
            <person name="Jarju S."/>
            <person name="Secka A."/>
            <person name="Antonio M."/>
            <person name="Oren A."/>
            <person name="Chaudhuri R.R."/>
            <person name="La Ragione R."/>
            <person name="Hildebrand F."/>
            <person name="Pallen M.J."/>
        </authorList>
    </citation>
    <scope>NUCLEOTIDE SEQUENCE</scope>
    <source>
        <strain evidence="3">ChiHecec3B27-8219</strain>
    </source>
</reference>
<sequence>MEQDIHKLIERFMAGLTSIEEERYIADYLRTHEVDEELLPYKRMFAWFDEGMPMKESAEKEQTDLSVPPHVPRHAKGGSRPALLRKVSYFIMAAAAAALLFAVVWPRTEPAQMANNVPVEMVPVEKKLVAKPDTLANDTTTTIVTPKKKTRRHIRRDRFKAMPPKVYMAKAAPDSSANEMEILTEKAVRESEIQQERILNAIYEEYRKIELGVNLYLTAMENYDLEEECY</sequence>
<reference evidence="3" key="2">
    <citation type="submission" date="2021-04" db="EMBL/GenBank/DDBJ databases">
        <authorList>
            <person name="Gilroy R."/>
        </authorList>
    </citation>
    <scope>NUCLEOTIDE SEQUENCE</scope>
    <source>
        <strain evidence="3">ChiHecec3B27-8219</strain>
    </source>
</reference>
<evidence type="ECO:0000313" key="3">
    <source>
        <dbReference type="EMBL" id="HIZ69977.1"/>
    </source>
</evidence>
<keyword evidence="2" id="KW-0812">Transmembrane</keyword>
<dbReference type="AlphaFoldDB" id="A0A9D2G039"/>
<keyword evidence="2" id="KW-1133">Transmembrane helix</keyword>